<feature type="compositionally biased region" description="Low complexity" evidence="3">
    <location>
        <begin position="330"/>
        <end position="436"/>
    </location>
</feature>
<dbReference type="EMBL" id="PVSN01000001">
    <property type="protein sequence ID" value="TGE76119.1"/>
    <property type="molecule type" value="Genomic_DNA"/>
</dbReference>
<organism evidence="6 7">
    <name type="scientific">Weissella confusa</name>
    <name type="common">Lactobacillus confusus</name>
    <dbReference type="NCBI Taxonomy" id="1583"/>
    <lineage>
        <taxon>Bacteria</taxon>
        <taxon>Bacillati</taxon>
        <taxon>Bacillota</taxon>
        <taxon>Bacilli</taxon>
        <taxon>Lactobacillales</taxon>
        <taxon>Lactobacillaceae</taxon>
        <taxon>Weissella</taxon>
    </lineage>
</organism>
<feature type="compositionally biased region" description="Basic and acidic residues" evidence="3">
    <location>
        <begin position="177"/>
        <end position="192"/>
    </location>
</feature>
<evidence type="ECO:0000256" key="1">
    <source>
        <dbReference type="ARBA" id="ARBA00004196"/>
    </source>
</evidence>
<reference evidence="6 7" key="1">
    <citation type="submission" date="2018-03" db="EMBL/GenBank/DDBJ databases">
        <title>Genome sequencing of Weissella confusa isolates.</title>
        <authorList>
            <person name="Kajala I."/>
            <person name="Baruah R."/>
            <person name="Bergsveinson J."/>
            <person name="Juvonen R."/>
            <person name="Ziola B."/>
        </authorList>
    </citation>
    <scope>NUCLEOTIDE SEQUENCE [LARGE SCALE GENOMIC DNA]</scope>
    <source>
        <strain evidence="6 7">VTT E-062653</strain>
    </source>
</reference>
<feature type="region of interest" description="Disordered" evidence="3">
    <location>
        <begin position="591"/>
        <end position="612"/>
    </location>
</feature>
<evidence type="ECO:0000259" key="5">
    <source>
        <dbReference type="PROSITE" id="PS50978"/>
    </source>
</evidence>
<evidence type="ECO:0000256" key="4">
    <source>
        <dbReference type="SAM" id="Phobius"/>
    </source>
</evidence>
<sequence>MIIFSTADANGFQESHSKVTPESSDLYFDWSSATKTANDTKNNGAVTDNSHILKDGTYEVPLKTYAIDETRESALKPYLSPSATVTVKNGQATLDLVEDSKGLNQASLGDFSFNGYAAKHDKNHWTVTLPVAMLNQHITSHVNIMLGGSFVFMSPTFDLSLDIQKYLDATEHAPNTNDDKNNASTSPDKKPDAPTTPVSEETHELSILQDPKSENKGKPSVAAQYLLHTIKLVKNSDGSYYAYITTNTPKTMGNAPITFTDTQHEPKVVSTTLVNDNYQSVIRLKLSASEISAPILANIHVKFTIQGVMSYDHPYVIQLVIGKSSDADSSKSSSMKSSSESSKSSSASSSEKTKSSSQSSKTNNSSSSENAKSSSQSSKINSSSSSEKTNSSSESSKTSNSSSSENAKSSSESSKTNSSSSSENTKSPSTTPITKPDTPKTDITEEMRSLTILQSDNDKPSMAATYMLPTIKLVKNADGSYFAFITTHTPEMMGQSPITFNDATHDAKVISTELDSGFYQSVVRLTLSPSELSAPIITNIHVAFTQPMPYDNYYSIRLVIGDNTATTSTSQTSNSVADNTPTVVAPDTAISTAGMSNNTTASSASTSKAPVDTNSVTTAPAVVMPQSAVKTPQHTVVTTNQAQSATQKSTSEKKQHKIHVAQKHLPATNSSSHLSSVKVTAEHSNMSAVMIAIGASIATAIGFIGTSLALNIWRKHNNND</sequence>
<protein>
    <recommendedName>
        <fullName evidence="5">NEAT domain-containing protein</fullName>
    </recommendedName>
</protein>
<keyword evidence="4" id="KW-0472">Membrane</keyword>
<keyword evidence="4" id="KW-1133">Transmembrane helix</keyword>
<dbReference type="Gene3D" id="2.60.40.1850">
    <property type="match status" value="3"/>
</dbReference>
<gene>
    <name evidence="6" type="ORF">C6P11_00035</name>
</gene>
<feature type="domain" description="NEAT" evidence="5">
    <location>
        <begin position="53"/>
        <end position="175"/>
    </location>
</feature>
<proteinExistence type="predicted"/>
<dbReference type="RefSeq" id="WP_167849495.1">
    <property type="nucleotide sequence ID" value="NZ_PVSN01000001.1"/>
</dbReference>
<feature type="compositionally biased region" description="Polar residues" evidence="3">
    <location>
        <begin position="639"/>
        <end position="649"/>
    </location>
</feature>
<evidence type="ECO:0000313" key="7">
    <source>
        <dbReference type="Proteomes" id="UP000297646"/>
    </source>
</evidence>
<dbReference type="AlphaFoldDB" id="A0A4Z0S1H2"/>
<name>A0A4Z0S1H2_WEICO</name>
<evidence type="ECO:0000313" key="6">
    <source>
        <dbReference type="EMBL" id="TGE76119.1"/>
    </source>
</evidence>
<feature type="region of interest" description="Disordered" evidence="3">
    <location>
        <begin position="639"/>
        <end position="673"/>
    </location>
</feature>
<dbReference type="InterPro" id="IPR037250">
    <property type="entry name" value="NEAT_dom_sf"/>
</dbReference>
<keyword evidence="2" id="KW-0732">Signal</keyword>
<dbReference type="PROSITE" id="PS50978">
    <property type="entry name" value="NEAT"/>
    <property type="match status" value="1"/>
</dbReference>
<evidence type="ECO:0000256" key="3">
    <source>
        <dbReference type="SAM" id="MobiDB-lite"/>
    </source>
</evidence>
<feature type="region of interest" description="Disordered" evidence="3">
    <location>
        <begin position="326"/>
        <end position="445"/>
    </location>
</feature>
<dbReference type="Proteomes" id="UP000297646">
    <property type="component" value="Unassembled WGS sequence"/>
</dbReference>
<dbReference type="CDD" id="cd06920">
    <property type="entry name" value="NEAT"/>
    <property type="match status" value="1"/>
</dbReference>
<feature type="transmembrane region" description="Helical" evidence="4">
    <location>
        <begin position="688"/>
        <end position="713"/>
    </location>
</feature>
<comment type="subcellular location">
    <subcellularLocation>
        <location evidence="1">Cell envelope</location>
    </subcellularLocation>
</comment>
<evidence type="ECO:0000256" key="2">
    <source>
        <dbReference type="ARBA" id="ARBA00022729"/>
    </source>
</evidence>
<dbReference type="InterPro" id="IPR006635">
    <property type="entry name" value="NEAT_dom"/>
</dbReference>
<comment type="caution">
    <text evidence="6">The sequence shown here is derived from an EMBL/GenBank/DDBJ whole genome shotgun (WGS) entry which is preliminary data.</text>
</comment>
<dbReference type="SUPFAM" id="SSF158911">
    <property type="entry name" value="NEAT domain-like"/>
    <property type="match status" value="3"/>
</dbReference>
<dbReference type="GO" id="GO:0030313">
    <property type="term" value="C:cell envelope"/>
    <property type="evidence" value="ECO:0007669"/>
    <property type="project" value="UniProtKB-SubCell"/>
</dbReference>
<keyword evidence="4" id="KW-0812">Transmembrane</keyword>
<feature type="region of interest" description="Disordered" evidence="3">
    <location>
        <begin position="172"/>
        <end position="216"/>
    </location>
</feature>
<accession>A0A4Z0S1H2</accession>
<feature type="compositionally biased region" description="Low complexity" evidence="3">
    <location>
        <begin position="591"/>
        <end position="609"/>
    </location>
</feature>